<keyword evidence="2" id="KW-1185">Reference proteome</keyword>
<dbReference type="Pfam" id="PF24370">
    <property type="entry name" value="DUF7526"/>
    <property type="match status" value="1"/>
</dbReference>
<dbReference type="InterPro" id="IPR055948">
    <property type="entry name" value="DUF7526"/>
</dbReference>
<gene>
    <name evidence="1" type="ORF">A6E15_19150</name>
</gene>
<protein>
    <submittedName>
        <fullName evidence="1">Uncharacterized protein</fullName>
    </submittedName>
</protein>
<sequence length="111" mass="11935">MCDRILEGTVTSLYGPDHAQRDHLRPIVRTLADGKHVAIVADDDHGPEGLLEIARSMLALRGIGRTHPPPTLVISDPPFACGDTVRVPVDETTLANLYVQAGDVTVLESTD</sequence>
<dbReference type="Proteomes" id="UP000189370">
    <property type="component" value="Unassembled WGS sequence"/>
</dbReference>
<name>A0A1S8AQZ8_9EURY</name>
<dbReference type="STRING" id="301967.A6E15_19150"/>
<accession>A0A1S8AQZ8</accession>
<proteinExistence type="predicted"/>
<organism evidence="1 2">
    <name type="scientific">Natrinema saccharevitans</name>
    <dbReference type="NCBI Taxonomy" id="301967"/>
    <lineage>
        <taxon>Archaea</taxon>
        <taxon>Methanobacteriati</taxon>
        <taxon>Methanobacteriota</taxon>
        <taxon>Stenosarchaea group</taxon>
        <taxon>Halobacteria</taxon>
        <taxon>Halobacteriales</taxon>
        <taxon>Natrialbaceae</taxon>
        <taxon>Natrinema</taxon>
    </lineage>
</organism>
<evidence type="ECO:0000313" key="2">
    <source>
        <dbReference type="Proteomes" id="UP000189370"/>
    </source>
</evidence>
<evidence type="ECO:0000313" key="1">
    <source>
        <dbReference type="EMBL" id="OLZ39082.1"/>
    </source>
</evidence>
<reference evidence="2" key="1">
    <citation type="submission" date="2016-04" db="EMBL/GenBank/DDBJ databases">
        <authorList>
            <person name="Chen S.-C."/>
            <person name="Lai M.-C."/>
        </authorList>
    </citation>
    <scope>NUCLEOTIDE SEQUENCE [LARGE SCALE GENOMIC DNA]</scope>
    <source>
        <strain evidence="2">AB14</strain>
    </source>
</reference>
<comment type="caution">
    <text evidence="1">The sequence shown here is derived from an EMBL/GenBank/DDBJ whole genome shotgun (WGS) entry which is preliminary data.</text>
</comment>
<dbReference type="RefSeq" id="WP_076148817.1">
    <property type="nucleotide sequence ID" value="NZ_LWLN01000003.1"/>
</dbReference>
<dbReference type="AlphaFoldDB" id="A0A1S8AQZ8"/>
<dbReference type="EMBL" id="LWLN01000003">
    <property type="protein sequence ID" value="OLZ39082.1"/>
    <property type="molecule type" value="Genomic_DNA"/>
</dbReference>